<evidence type="ECO:0000256" key="11">
    <source>
        <dbReference type="ARBA" id="ARBA00023237"/>
    </source>
</evidence>
<dbReference type="PANTHER" id="PTHR32552">
    <property type="entry name" value="FERRICHROME IRON RECEPTOR-RELATED"/>
    <property type="match status" value="1"/>
</dbReference>
<dbReference type="Pfam" id="PF07715">
    <property type="entry name" value="Plug"/>
    <property type="match status" value="1"/>
</dbReference>
<dbReference type="PROSITE" id="PS52016">
    <property type="entry name" value="TONB_DEPENDENT_REC_3"/>
    <property type="match status" value="1"/>
</dbReference>
<evidence type="ECO:0000256" key="5">
    <source>
        <dbReference type="ARBA" id="ARBA00022496"/>
    </source>
</evidence>
<evidence type="ECO:0000313" key="17">
    <source>
        <dbReference type="Proteomes" id="UP000652567"/>
    </source>
</evidence>
<dbReference type="Gene3D" id="3.55.50.30">
    <property type="match status" value="1"/>
</dbReference>
<dbReference type="SMART" id="SM00965">
    <property type="entry name" value="STN"/>
    <property type="match status" value="1"/>
</dbReference>
<keyword evidence="5" id="KW-0406">Ion transport</keyword>
<dbReference type="RefSeq" id="WP_193910490.1">
    <property type="nucleotide sequence ID" value="NZ_PRDL01000001.1"/>
</dbReference>
<dbReference type="InterPro" id="IPR036942">
    <property type="entry name" value="Beta-barrel_TonB_sf"/>
</dbReference>
<feature type="signal peptide" evidence="14">
    <location>
        <begin position="1"/>
        <end position="38"/>
    </location>
</feature>
<dbReference type="GO" id="GO:0009279">
    <property type="term" value="C:cell outer membrane"/>
    <property type="evidence" value="ECO:0007669"/>
    <property type="project" value="UniProtKB-SubCell"/>
</dbReference>
<keyword evidence="11 12" id="KW-0998">Cell outer membrane</keyword>
<evidence type="ECO:0000256" key="1">
    <source>
        <dbReference type="ARBA" id="ARBA00004571"/>
    </source>
</evidence>
<name>A0A928YV40_9GAMM</name>
<dbReference type="InterPro" id="IPR012910">
    <property type="entry name" value="Plug_dom"/>
</dbReference>
<evidence type="ECO:0000256" key="7">
    <source>
        <dbReference type="ARBA" id="ARBA00023004"/>
    </source>
</evidence>
<dbReference type="InterPro" id="IPR011662">
    <property type="entry name" value="Secretin/TonB_short_N"/>
</dbReference>
<dbReference type="SUPFAM" id="SSF56935">
    <property type="entry name" value="Porins"/>
    <property type="match status" value="1"/>
</dbReference>
<accession>A0A928YV40</accession>
<dbReference type="InterPro" id="IPR000531">
    <property type="entry name" value="Beta-barrel_TonB"/>
</dbReference>
<dbReference type="Gene3D" id="2.40.170.20">
    <property type="entry name" value="TonB-dependent receptor, beta-barrel domain"/>
    <property type="match status" value="1"/>
</dbReference>
<dbReference type="EMBL" id="PRDL01000001">
    <property type="protein sequence ID" value="MBE8718155.1"/>
    <property type="molecule type" value="Genomic_DNA"/>
</dbReference>
<gene>
    <name evidence="16" type="ORF">C4F51_13255</name>
</gene>
<protein>
    <submittedName>
        <fullName evidence="16">TonB-dependent siderophore receptor</fullName>
    </submittedName>
</protein>
<evidence type="ECO:0000256" key="2">
    <source>
        <dbReference type="ARBA" id="ARBA00009810"/>
    </source>
</evidence>
<keyword evidence="10 16" id="KW-0675">Receptor</keyword>
<keyword evidence="7" id="KW-0408">Iron</keyword>
<feature type="domain" description="Secretin/TonB short N-terminal" evidence="15">
    <location>
        <begin position="70"/>
        <end position="121"/>
    </location>
</feature>
<comment type="subcellular location">
    <subcellularLocation>
        <location evidence="1 12">Cell outer membrane</location>
        <topology evidence="1 12">Multi-pass membrane protein</topology>
    </subcellularLocation>
</comment>
<keyword evidence="17" id="KW-1185">Reference proteome</keyword>
<reference evidence="16" key="1">
    <citation type="submission" date="2018-07" db="EMBL/GenBank/DDBJ databases">
        <title>Genome assembly of strain Ka43.</title>
        <authorList>
            <person name="Kukolya J."/>
            <person name="Nagy I."/>
            <person name="Horvath B."/>
            <person name="Toth A."/>
        </authorList>
    </citation>
    <scope>NUCLEOTIDE SEQUENCE</scope>
    <source>
        <strain evidence="16">KB43</strain>
    </source>
</reference>
<keyword evidence="4 12" id="KW-1134">Transmembrane beta strand</keyword>
<evidence type="ECO:0000256" key="8">
    <source>
        <dbReference type="ARBA" id="ARBA00023077"/>
    </source>
</evidence>
<dbReference type="Pfam" id="PF00593">
    <property type="entry name" value="TonB_dep_Rec_b-barrel"/>
    <property type="match status" value="1"/>
</dbReference>
<dbReference type="NCBIfam" id="TIGR01783">
    <property type="entry name" value="TonB-siderophor"/>
    <property type="match status" value="1"/>
</dbReference>
<comment type="caution">
    <text evidence="16">The sequence shown here is derived from an EMBL/GenBank/DDBJ whole genome shotgun (WGS) entry which is preliminary data.</text>
</comment>
<evidence type="ECO:0000256" key="9">
    <source>
        <dbReference type="ARBA" id="ARBA00023136"/>
    </source>
</evidence>
<organism evidence="16 17">
    <name type="scientific">Cellvibrio polysaccharolyticus</name>
    <dbReference type="NCBI Taxonomy" id="2082724"/>
    <lineage>
        <taxon>Bacteria</taxon>
        <taxon>Pseudomonadati</taxon>
        <taxon>Pseudomonadota</taxon>
        <taxon>Gammaproteobacteria</taxon>
        <taxon>Cellvibrionales</taxon>
        <taxon>Cellvibrionaceae</taxon>
        <taxon>Cellvibrio</taxon>
    </lineage>
</organism>
<keyword evidence="9 12" id="KW-0472">Membrane</keyword>
<dbReference type="GO" id="GO:0015891">
    <property type="term" value="P:siderophore transport"/>
    <property type="evidence" value="ECO:0007669"/>
    <property type="project" value="InterPro"/>
</dbReference>
<dbReference type="InterPro" id="IPR039426">
    <property type="entry name" value="TonB-dep_rcpt-like"/>
</dbReference>
<evidence type="ECO:0000256" key="4">
    <source>
        <dbReference type="ARBA" id="ARBA00022452"/>
    </source>
</evidence>
<evidence type="ECO:0000256" key="13">
    <source>
        <dbReference type="RuleBase" id="RU003357"/>
    </source>
</evidence>
<dbReference type="InterPro" id="IPR010105">
    <property type="entry name" value="TonB_sidphr_rcpt"/>
</dbReference>
<dbReference type="InterPro" id="IPR037066">
    <property type="entry name" value="Plug_dom_sf"/>
</dbReference>
<dbReference type="GO" id="GO:0038023">
    <property type="term" value="F:signaling receptor activity"/>
    <property type="evidence" value="ECO:0007669"/>
    <property type="project" value="InterPro"/>
</dbReference>
<comment type="similarity">
    <text evidence="2 12 13">Belongs to the TonB-dependent receptor family.</text>
</comment>
<evidence type="ECO:0000256" key="14">
    <source>
        <dbReference type="SAM" id="SignalP"/>
    </source>
</evidence>
<dbReference type="Proteomes" id="UP000652567">
    <property type="component" value="Unassembled WGS sequence"/>
</dbReference>
<keyword evidence="8 13" id="KW-0798">TonB box</keyword>
<keyword evidence="3 12" id="KW-0813">Transport</keyword>
<dbReference type="Gene3D" id="2.170.130.10">
    <property type="entry name" value="TonB-dependent receptor, plug domain"/>
    <property type="match status" value="1"/>
</dbReference>
<evidence type="ECO:0000313" key="16">
    <source>
        <dbReference type="EMBL" id="MBE8718155.1"/>
    </source>
</evidence>
<sequence length="815" mass="89167">MRKNTHNTFKKHALTLLIPLLAGTAGMTVAASSVYAQAAAASEAQAVKQYQIPGGELGVVLSRFAGAAGVALSFDTAITSGKQSQGLRGAYTVDQAFLQLLKGHSLELIRSNNGVYALRHVGDDQVMLPSVKVNAEGLGMRSEGNGSYTVGGVSLMKSDQRLREVPHSLTVFSRERLNDQRITNLESLVETTPGLSINYTDSERISFFSRGHQIDAIQYDGSTVVSGAGGGTYVQPDMALFDRVEVIRGATGLMRGEGNPSGTINLVRKRPTENFQASASGAMGTWNDYRMEGDVSGSLIDSGSVRGRLVVAWQDRDLFQTGREDAKDTIYGILEGHLTEKTILTGSLQYTHLDTSGSWGGLPALANGKPIDLPRETYLGAADNRWDRSNTQGFVELVHTFENDWKVEATATRTRFEIDENGFEQTYFVKTASNPSPYAYDVQKSVCEGSGSDQTHIDVKAEGSFALFGRQHDLNVGAEWSKSVNINSYCDFAVFVWDTDIRHWNPYTSMPEWSLNPQGVNTRSTTEQDGAWASTRLYLADPLSVILGARVSNWKTSSGTQKVEDEVTPYAGIIYDFHRNFGAYFSYTEIFKSQTGLDINGKQVDPIRGESYEVGVKGEFYDGSLTSNFALFRIDNVGKAMNDLNSPNPCTPWYTNGYCRVADGETRSEGVDTDISGEVLPGVQLTAGYTYNRTEYLKDTSAGNVGQPLRTRDPKHTVKVFASWNLPGNLSAWTIGGGLNGQSDIYVLSGNNRAEQAGYTTFSALVKYNANENFTIQLNANNLFDKVYYKNIGASGLAYYYGDPRNVSLTLRATY</sequence>
<keyword evidence="6 12" id="KW-0812">Transmembrane</keyword>
<evidence type="ECO:0000256" key="12">
    <source>
        <dbReference type="PROSITE-ProRule" id="PRU01360"/>
    </source>
</evidence>
<dbReference type="PANTHER" id="PTHR32552:SF74">
    <property type="entry name" value="HYDROXAMATE SIDEROPHORE RECEPTOR FHUE"/>
    <property type="match status" value="1"/>
</dbReference>
<evidence type="ECO:0000256" key="10">
    <source>
        <dbReference type="ARBA" id="ARBA00023170"/>
    </source>
</evidence>
<dbReference type="AlphaFoldDB" id="A0A928YV40"/>
<dbReference type="CDD" id="cd01347">
    <property type="entry name" value="ligand_gated_channel"/>
    <property type="match status" value="1"/>
</dbReference>
<evidence type="ECO:0000259" key="15">
    <source>
        <dbReference type="SMART" id="SM00965"/>
    </source>
</evidence>
<keyword evidence="5" id="KW-0410">Iron transport</keyword>
<keyword evidence="14" id="KW-0732">Signal</keyword>
<feature type="chain" id="PRO_5037266285" evidence="14">
    <location>
        <begin position="39"/>
        <end position="815"/>
    </location>
</feature>
<dbReference type="Pfam" id="PF07660">
    <property type="entry name" value="STN"/>
    <property type="match status" value="1"/>
</dbReference>
<evidence type="ECO:0000256" key="3">
    <source>
        <dbReference type="ARBA" id="ARBA00022448"/>
    </source>
</evidence>
<evidence type="ECO:0000256" key="6">
    <source>
        <dbReference type="ARBA" id="ARBA00022692"/>
    </source>
</evidence>
<proteinExistence type="inferred from homology"/>
<dbReference type="GO" id="GO:0015344">
    <property type="term" value="F:siderophore uptake transmembrane transporter activity"/>
    <property type="evidence" value="ECO:0007669"/>
    <property type="project" value="TreeGrafter"/>
</dbReference>